<organism evidence="1 2">
    <name type="scientific">Pristionchus fissidentatus</name>
    <dbReference type="NCBI Taxonomy" id="1538716"/>
    <lineage>
        <taxon>Eukaryota</taxon>
        <taxon>Metazoa</taxon>
        <taxon>Ecdysozoa</taxon>
        <taxon>Nematoda</taxon>
        <taxon>Chromadorea</taxon>
        <taxon>Rhabditida</taxon>
        <taxon>Rhabditina</taxon>
        <taxon>Diplogasteromorpha</taxon>
        <taxon>Diplogasteroidea</taxon>
        <taxon>Neodiplogasteridae</taxon>
        <taxon>Pristionchus</taxon>
    </lineage>
</organism>
<sequence>GGGACAPYVYIYRVLIFAKNSLAFPKTNFSQIYKAAFHAPDQIQVEIVRDQNKEEATEGNMLFSRVRDGRTVVYRACDDPSDGIAVDEADLDGCHLRAVHRGKLIYVKESEEQVARVLSPSIILIEMPAVRTTYIYARESSPLIYFCLNNKLSVLDTCTMEILSFIDCIHMHQVVGVYEENVTVKGERNDDYVLYTAPLPHNIRTIEAKAAVEAKEKQRKSEDDFKK</sequence>
<feature type="non-terminal residue" evidence="1">
    <location>
        <position position="1"/>
    </location>
</feature>
<dbReference type="Proteomes" id="UP001432322">
    <property type="component" value="Unassembled WGS sequence"/>
</dbReference>
<proteinExistence type="predicted"/>
<reference evidence="1" key="1">
    <citation type="submission" date="2023-10" db="EMBL/GenBank/DDBJ databases">
        <title>Genome assembly of Pristionchus species.</title>
        <authorList>
            <person name="Yoshida K."/>
            <person name="Sommer R.J."/>
        </authorList>
    </citation>
    <scope>NUCLEOTIDE SEQUENCE</scope>
    <source>
        <strain evidence="1">RS5133</strain>
    </source>
</reference>
<evidence type="ECO:0000313" key="2">
    <source>
        <dbReference type="Proteomes" id="UP001432322"/>
    </source>
</evidence>
<gene>
    <name evidence="1" type="ORF">PFISCL1PPCAC_13465</name>
</gene>
<protein>
    <submittedName>
        <fullName evidence="1">Uncharacterized protein</fullName>
    </submittedName>
</protein>
<dbReference type="AlphaFoldDB" id="A0AAV5VV82"/>
<name>A0AAV5VV82_9BILA</name>
<keyword evidence="2" id="KW-1185">Reference proteome</keyword>
<dbReference type="EMBL" id="BTSY01000004">
    <property type="protein sequence ID" value="GMT22168.1"/>
    <property type="molecule type" value="Genomic_DNA"/>
</dbReference>
<evidence type="ECO:0000313" key="1">
    <source>
        <dbReference type="EMBL" id="GMT22168.1"/>
    </source>
</evidence>
<comment type="caution">
    <text evidence="1">The sequence shown here is derived from an EMBL/GenBank/DDBJ whole genome shotgun (WGS) entry which is preliminary data.</text>
</comment>
<accession>A0AAV5VV82</accession>